<name>A0A859QES7_9HYPH</name>
<organism evidence="2 3">
    <name type="scientific">Sinorhizobium mexicanum</name>
    <dbReference type="NCBI Taxonomy" id="375549"/>
    <lineage>
        <taxon>Bacteria</taxon>
        <taxon>Pseudomonadati</taxon>
        <taxon>Pseudomonadota</taxon>
        <taxon>Alphaproteobacteria</taxon>
        <taxon>Hyphomicrobiales</taxon>
        <taxon>Rhizobiaceae</taxon>
        <taxon>Sinorhizobium/Ensifer group</taxon>
        <taxon>Sinorhizobium</taxon>
    </lineage>
</organism>
<dbReference type="KEGG" id="emx:FKV68_24310"/>
<dbReference type="Proteomes" id="UP000510721">
    <property type="component" value="Plasmid pEmeITTGR7b"/>
</dbReference>
<sequence length="142" mass="15953">MKMLLAHSERERRPGRSDGGRTKHTESNWLLVRVVLLDLERYDWGMQSLAPGGDKFADGSASGLCGEPRLFLESERRIKLGNERPQLMNRSTFLFKSFNGGDGRKVLAVRRARNHSDAAALQNGVRDARRQSPQIHPTGQAE</sequence>
<keyword evidence="2" id="KW-0614">Plasmid</keyword>
<accession>A0A859QES7</accession>
<evidence type="ECO:0000313" key="2">
    <source>
        <dbReference type="EMBL" id="QLL64533.1"/>
    </source>
</evidence>
<evidence type="ECO:0000313" key="3">
    <source>
        <dbReference type="Proteomes" id="UP000510721"/>
    </source>
</evidence>
<feature type="compositionally biased region" description="Polar residues" evidence="1">
    <location>
        <begin position="131"/>
        <end position="142"/>
    </location>
</feature>
<dbReference type="EMBL" id="CP041240">
    <property type="protein sequence ID" value="QLL64533.1"/>
    <property type="molecule type" value="Genomic_DNA"/>
</dbReference>
<feature type="region of interest" description="Disordered" evidence="1">
    <location>
        <begin position="1"/>
        <end position="23"/>
    </location>
</feature>
<dbReference type="AlphaFoldDB" id="A0A859QES7"/>
<geneLocation type="plasmid" evidence="3">
    <name>pemeittgr7b</name>
</geneLocation>
<reference evidence="2 3" key="1">
    <citation type="submission" date="2019-06" db="EMBL/GenBank/DDBJ databases">
        <title>Complete genome sequence of Ensifer mexicanus ITTG R7 isolated from nodules of Acacia angustissima (Mill.) Kuntze.</title>
        <authorList>
            <person name="Rincon-Rosales R."/>
            <person name="Rogel M.A."/>
            <person name="Guerrero G."/>
            <person name="Rincon-Molina C.I."/>
            <person name="Lopez-Lopez A."/>
            <person name="Martinez-Romero E."/>
        </authorList>
    </citation>
    <scope>NUCLEOTIDE SEQUENCE [LARGE SCALE GENOMIC DNA]</scope>
    <source>
        <strain evidence="2 3">ITTG R7</strain>
        <plasmid evidence="3">pemeittgr7b</plasmid>
    </source>
</reference>
<evidence type="ECO:0000256" key="1">
    <source>
        <dbReference type="SAM" id="MobiDB-lite"/>
    </source>
</evidence>
<gene>
    <name evidence="2" type="ORF">FKV68_24310</name>
</gene>
<keyword evidence="3" id="KW-1185">Reference proteome</keyword>
<feature type="region of interest" description="Disordered" evidence="1">
    <location>
        <begin position="118"/>
        <end position="142"/>
    </location>
</feature>
<proteinExistence type="predicted"/>
<feature type="compositionally biased region" description="Basic and acidic residues" evidence="1">
    <location>
        <begin position="7"/>
        <end position="23"/>
    </location>
</feature>
<protein>
    <submittedName>
        <fullName evidence="2">Uncharacterized protein</fullName>
    </submittedName>
</protein>